<comment type="cofactor">
    <cofactor evidence="2">
        <name>Zn(2+)</name>
        <dbReference type="ChEBI" id="CHEBI:29105"/>
    </cofactor>
</comment>
<keyword evidence="13" id="KW-0511">Multifunctional enzyme</keyword>
<dbReference type="Gene3D" id="1.10.8.50">
    <property type="match status" value="1"/>
</dbReference>
<keyword evidence="10" id="KW-0238">DNA-binding</keyword>
<dbReference type="InterPro" id="IPR035937">
    <property type="entry name" value="FPG_N"/>
</dbReference>
<dbReference type="InterPro" id="IPR010979">
    <property type="entry name" value="Ribosomal_uS13-like_H2TH"/>
</dbReference>
<dbReference type="EMBL" id="CAEZXP010000002">
    <property type="protein sequence ID" value="CAB4694200.1"/>
    <property type="molecule type" value="Genomic_DNA"/>
</dbReference>
<evidence type="ECO:0000256" key="5">
    <source>
        <dbReference type="ARBA" id="ARBA00022723"/>
    </source>
</evidence>
<dbReference type="GO" id="GO:0006284">
    <property type="term" value="P:base-excision repair"/>
    <property type="evidence" value="ECO:0007669"/>
    <property type="project" value="InterPro"/>
</dbReference>
<dbReference type="InterPro" id="IPR010663">
    <property type="entry name" value="Znf_FPG/IleRS"/>
</dbReference>
<protein>
    <submittedName>
        <fullName evidence="18">Unannotated protein</fullName>
    </submittedName>
</protein>
<accession>A0A6J6P479</accession>
<evidence type="ECO:0000256" key="6">
    <source>
        <dbReference type="ARBA" id="ARBA00022763"/>
    </source>
</evidence>
<dbReference type="SMART" id="SM01232">
    <property type="entry name" value="H2TH"/>
    <property type="match status" value="1"/>
</dbReference>
<gene>
    <name evidence="18" type="ORF">UFOPK2399_00913</name>
</gene>
<evidence type="ECO:0000256" key="9">
    <source>
        <dbReference type="ARBA" id="ARBA00022833"/>
    </source>
</evidence>
<dbReference type="HAMAP" id="MF_00103">
    <property type="entry name" value="Fapy_DNA_glycosyl"/>
    <property type="match status" value="1"/>
</dbReference>
<evidence type="ECO:0000256" key="1">
    <source>
        <dbReference type="ARBA" id="ARBA00001668"/>
    </source>
</evidence>
<comment type="similarity">
    <text evidence="3">Belongs to the FPG family.</text>
</comment>
<keyword evidence="7" id="KW-0863">Zinc-finger</keyword>
<evidence type="ECO:0000313" key="18">
    <source>
        <dbReference type="EMBL" id="CAB4694200.1"/>
    </source>
</evidence>
<dbReference type="GO" id="GO:0140078">
    <property type="term" value="F:class I DNA-(apurinic or apyrimidinic site) endonuclease activity"/>
    <property type="evidence" value="ECO:0007669"/>
    <property type="project" value="UniProtKB-EC"/>
</dbReference>
<keyword evidence="8" id="KW-0378">Hydrolase</keyword>
<dbReference type="SUPFAM" id="SSF46946">
    <property type="entry name" value="S13-like H2TH domain"/>
    <property type="match status" value="1"/>
</dbReference>
<evidence type="ECO:0000256" key="2">
    <source>
        <dbReference type="ARBA" id="ARBA00001947"/>
    </source>
</evidence>
<dbReference type="NCBIfam" id="NF002211">
    <property type="entry name" value="PRK01103.1"/>
    <property type="match status" value="1"/>
</dbReference>
<reference evidence="18" key="1">
    <citation type="submission" date="2020-05" db="EMBL/GenBank/DDBJ databases">
        <authorList>
            <person name="Chiriac C."/>
            <person name="Salcher M."/>
            <person name="Ghai R."/>
            <person name="Kavagutti S V."/>
        </authorList>
    </citation>
    <scope>NUCLEOTIDE SEQUENCE</scope>
</reference>
<evidence type="ECO:0000256" key="10">
    <source>
        <dbReference type="ARBA" id="ARBA00023125"/>
    </source>
</evidence>
<dbReference type="FunFam" id="1.10.8.50:FF:000003">
    <property type="entry name" value="Formamidopyrimidine-DNA glycosylase"/>
    <property type="match status" value="1"/>
</dbReference>
<dbReference type="AlphaFoldDB" id="A0A6J6P479"/>
<dbReference type="GO" id="GO:0003684">
    <property type="term" value="F:damaged DNA binding"/>
    <property type="evidence" value="ECO:0007669"/>
    <property type="project" value="InterPro"/>
</dbReference>
<dbReference type="SUPFAM" id="SSF81624">
    <property type="entry name" value="N-terminal domain of MutM-like DNA repair proteins"/>
    <property type="match status" value="1"/>
</dbReference>
<evidence type="ECO:0000256" key="15">
    <source>
        <dbReference type="ARBA" id="ARBA00044632"/>
    </source>
</evidence>
<keyword evidence="11" id="KW-0234">DNA repair</keyword>
<dbReference type="CDD" id="cd08966">
    <property type="entry name" value="EcFpg-like_N"/>
    <property type="match status" value="1"/>
</dbReference>
<evidence type="ECO:0000256" key="7">
    <source>
        <dbReference type="ARBA" id="ARBA00022771"/>
    </source>
</evidence>
<evidence type="ECO:0000256" key="8">
    <source>
        <dbReference type="ARBA" id="ARBA00022801"/>
    </source>
</evidence>
<dbReference type="Gene3D" id="3.20.190.10">
    <property type="entry name" value="MutM-like, N-terminal"/>
    <property type="match status" value="1"/>
</dbReference>
<dbReference type="NCBIfam" id="TIGR00577">
    <property type="entry name" value="fpg"/>
    <property type="match status" value="1"/>
</dbReference>
<feature type="domain" description="FPG-type" evidence="16">
    <location>
        <begin position="240"/>
        <end position="274"/>
    </location>
</feature>
<keyword evidence="12" id="KW-0456">Lyase</keyword>
<dbReference type="InterPro" id="IPR012319">
    <property type="entry name" value="FPG_cat"/>
</dbReference>
<dbReference type="Pfam" id="PF06831">
    <property type="entry name" value="H2TH"/>
    <property type="match status" value="1"/>
</dbReference>
<proteinExistence type="inferred from homology"/>
<dbReference type="PANTHER" id="PTHR22993:SF9">
    <property type="entry name" value="FORMAMIDOPYRIMIDINE-DNA GLYCOSYLASE"/>
    <property type="match status" value="1"/>
</dbReference>
<dbReference type="SUPFAM" id="SSF57716">
    <property type="entry name" value="Glucocorticoid receptor-like (DNA-binding domain)"/>
    <property type="match status" value="1"/>
</dbReference>
<dbReference type="Pfam" id="PF06827">
    <property type="entry name" value="zf-FPG_IleRS"/>
    <property type="match status" value="1"/>
</dbReference>
<evidence type="ECO:0000256" key="12">
    <source>
        <dbReference type="ARBA" id="ARBA00023239"/>
    </source>
</evidence>
<evidence type="ECO:0000256" key="4">
    <source>
        <dbReference type="ARBA" id="ARBA00011245"/>
    </source>
</evidence>
<keyword evidence="5" id="KW-0479">Metal-binding</keyword>
<name>A0A6J6P479_9ZZZZ</name>
<dbReference type="PROSITE" id="PS51068">
    <property type="entry name" value="FPG_CAT"/>
    <property type="match status" value="1"/>
</dbReference>
<evidence type="ECO:0000256" key="11">
    <source>
        <dbReference type="ARBA" id="ARBA00023204"/>
    </source>
</evidence>
<comment type="catalytic activity">
    <reaction evidence="15">
        <text>2'-deoxyribonucleotide-(2'-deoxyribose 5'-phosphate)-2'-deoxyribonucleotide-DNA = a 3'-end 2'-deoxyribonucleotide-(2,3-dehydro-2,3-deoxyribose 5'-phosphate)-DNA + a 5'-end 5'-phospho-2'-deoxyribonucleoside-DNA + H(+)</text>
        <dbReference type="Rhea" id="RHEA:66592"/>
        <dbReference type="Rhea" id="RHEA-COMP:13180"/>
        <dbReference type="Rhea" id="RHEA-COMP:16897"/>
        <dbReference type="Rhea" id="RHEA-COMP:17067"/>
        <dbReference type="ChEBI" id="CHEBI:15378"/>
        <dbReference type="ChEBI" id="CHEBI:136412"/>
        <dbReference type="ChEBI" id="CHEBI:157695"/>
        <dbReference type="ChEBI" id="CHEBI:167181"/>
        <dbReference type="EC" id="4.2.99.18"/>
    </reaction>
</comment>
<evidence type="ECO:0000259" key="17">
    <source>
        <dbReference type="PROSITE" id="PS51068"/>
    </source>
</evidence>
<dbReference type="PROSITE" id="PS51066">
    <property type="entry name" value="ZF_FPG_2"/>
    <property type="match status" value="1"/>
</dbReference>
<comment type="catalytic activity">
    <reaction evidence="1">
        <text>Hydrolysis of DNA containing ring-opened 7-methylguanine residues, releasing 2,6-diamino-4-hydroxy-5-(N-methyl)formamidopyrimidine.</text>
        <dbReference type="EC" id="3.2.2.23"/>
    </reaction>
</comment>
<dbReference type="InterPro" id="IPR000214">
    <property type="entry name" value="Znf_DNA_glyclase/AP_lyase"/>
</dbReference>
<keyword evidence="9" id="KW-0862">Zinc</keyword>
<comment type="subunit">
    <text evidence="4">Monomer.</text>
</comment>
<dbReference type="GO" id="GO:0008270">
    <property type="term" value="F:zinc ion binding"/>
    <property type="evidence" value="ECO:0007669"/>
    <property type="project" value="UniProtKB-KW"/>
</dbReference>
<dbReference type="SMART" id="SM00898">
    <property type="entry name" value="Fapy_DNA_glyco"/>
    <property type="match status" value="1"/>
</dbReference>
<organism evidence="18">
    <name type="scientific">freshwater metagenome</name>
    <dbReference type="NCBI Taxonomy" id="449393"/>
    <lineage>
        <taxon>unclassified sequences</taxon>
        <taxon>metagenomes</taxon>
        <taxon>ecological metagenomes</taxon>
    </lineage>
</organism>
<evidence type="ECO:0000256" key="14">
    <source>
        <dbReference type="ARBA" id="ARBA00023295"/>
    </source>
</evidence>
<dbReference type="Pfam" id="PF01149">
    <property type="entry name" value="Fapy_DNA_glyco"/>
    <property type="match status" value="1"/>
</dbReference>
<evidence type="ECO:0000256" key="3">
    <source>
        <dbReference type="ARBA" id="ARBA00009409"/>
    </source>
</evidence>
<evidence type="ECO:0000259" key="16">
    <source>
        <dbReference type="PROSITE" id="PS51066"/>
    </source>
</evidence>
<evidence type="ECO:0000256" key="13">
    <source>
        <dbReference type="ARBA" id="ARBA00023268"/>
    </source>
</evidence>
<keyword evidence="14" id="KW-0326">Glycosidase</keyword>
<dbReference type="GO" id="GO:0034039">
    <property type="term" value="F:8-oxo-7,8-dihydroguanine DNA N-glycosylase activity"/>
    <property type="evidence" value="ECO:0007669"/>
    <property type="project" value="TreeGrafter"/>
</dbReference>
<keyword evidence="6" id="KW-0227">DNA damage</keyword>
<dbReference type="PANTHER" id="PTHR22993">
    <property type="entry name" value="FORMAMIDOPYRIMIDINE-DNA GLYCOSYLASE"/>
    <property type="match status" value="1"/>
</dbReference>
<dbReference type="InterPro" id="IPR020629">
    <property type="entry name" value="FPG_Glyclase"/>
</dbReference>
<sequence>MPELPEVETVRRGLEPVLAGRTLVDVRISDSRLTRPHDPLAVAMRLCGNRIVAVDRRGKYLIVRFESGGALVIHLRMTGSLRSAPDGSLPDDTHRRAVVTLDNGSAVAYRDVRRFGTWDLFEPGAVEQYLDDRLGPEPLSGRFTTAVFARALARRRAPIKSVILDQKTVAGVGNIYADEALWRAKIHPLREAAALTDVEVATLRRTIRAALQRGVELQGSTLRDYALPDGEYGGMQNEFKAYGREGEPCARCRTPIEKIKVGGRGTWYCPRCQRSPREAV</sequence>
<feature type="domain" description="Formamidopyrimidine-DNA glycosylase catalytic" evidence="17">
    <location>
        <begin position="2"/>
        <end position="116"/>
    </location>
</feature>
<dbReference type="InterPro" id="IPR015886">
    <property type="entry name" value="H2TH_FPG"/>
</dbReference>